<name>A0A9J6R8Y7_9BACI</name>
<feature type="transmembrane region" description="Helical" evidence="1">
    <location>
        <begin position="91"/>
        <end position="117"/>
    </location>
</feature>
<reference evidence="2" key="1">
    <citation type="submission" date="2022-11" db="EMBL/GenBank/DDBJ databases">
        <title>WGS of Natronobacillus azotifigens 24KS-1, an anaerobic diazotrophic haloalkaliphile from soda-rich habitats.</title>
        <authorList>
            <person name="Sorokin D.Y."/>
            <person name="Merkel A.Y."/>
        </authorList>
    </citation>
    <scope>NUCLEOTIDE SEQUENCE</scope>
    <source>
        <strain evidence="2">24KS-1</strain>
    </source>
</reference>
<dbReference type="EMBL" id="JAPRAT010000003">
    <property type="protein sequence ID" value="MCZ0702085.1"/>
    <property type="molecule type" value="Genomic_DNA"/>
</dbReference>
<evidence type="ECO:0000313" key="2">
    <source>
        <dbReference type="EMBL" id="MCZ0702085.1"/>
    </source>
</evidence>
<keyword evidence="1" id="KW-0472">Membrane</keyword>
<organism evidence="2 3">
    <name type="scientific">Natronobacillus azotifigens</name>
    <dbReference type="NCBI Taxonomy" id="472978"/>
    <lineage>
        <taxon>Bacteria</taxon>
        <taxon>Bacillati</taxon>
        <taxon>Bacillota</taxon>
        <taxon>Bacilli</taxon>
        <taxon>Bacillales</taxon>
        <taxon>Bacillaceae</taxon>
        <taxon>Natronobacillus</taxon>
    </lineage>
</organism>
<accession>A0A9J6R8Y7</accession>
<dbReference type="AlphaFoldDB" id="A0A9J6R8Y7"/>
<dbReference type="Proteomes" id="UP001084197">
    <property type="component" value="Unassembled WGS sequence"/>
</dbReference>
<protein>
    <submittedName>
        <fullName evidence="2">Uncharacterized protein</fullName>
    </submittedName>
</protein>
<comment type="caution">
    <text evidence="2">The sequence shown here is derived from an EMBL/GenBank/DDBJ whole genome shotgun (WGS) entry which is preliminary data.</text>
</comment>
<evidence type="ECO:0000256" key="1">
    <source>
        <dbReference type="SAM" id="Phobius"/>
    </source>
</evidence>
<keyword evidence="3" id="KW-1185">Reference proteome</keyword>
<keyword evidence="1" id="KW-0812">Transmembrane</keyword>
<feature type="transmembrane region" description="Helical" evidence="1">
    <location>
        <begin position="129"/>
        <end position="148"/>
    </location>
</feature>
<dbReference type="RefSeq" id="WP_268778854.1">
    <property type="nucleotide sequence ID" value="NZ_JAPRAT010000003.1"/>
</dbReference>
<keyword evidence="1" id="KW-1133">Transmembrane helix</keyword>
<sequence length="174" mass="20621">METIDIQIENDCYQYKANDDDLLLYNKSYRLPFFIFIGYALLELFNGASNTFRAIPKYFIVSREASYIHLSEKLLITTDAPYKVHYKKKEVFRWLIAIVIPFFLLFSLLALMCGLTLRSIFITPFEVEVLIIVAIILPLTFFLWLMNVKNLKSYLAYRKYLKEKKRVVEDILCE</sequence>
<evidence type="ECO:0000313" key="3">
    <source>
        <dbReference type="Proteomes" id="UP001084197"/>
    </source>
</evidence>
<gene>
    <name evidence="2" type="ORF">OWO01_02530</name>
</gene>
<proteinExistence type="predicted"/>
<feature type="transmembrane region" description="Helical" evidence="1">
    <location>
        <begin position="29"/>
        <end position="48"/>
    </location>
</feature>